<keyword evidence="1" id="KW-1133">Transmembrane helix</keyword>
<reference evidence="2" key="1">
    <citation type="submission" date="2023-06" db="EMBL/GenBank/DDBJ databases">
        <title>Genomic of Parafulvivirga corallium.</title>
        <authorList>
            <person name="Wang G."/>
        </authorList>
    </citation>
    <scope>NUCLEOTIDE SEQUENCE</scope>
    <source>
        <strain evidence="2">BMA10</strain>
    </source>
</reference>
<accession>A0ABT8KVR9</accession>
<sequence>MENNIKGMVLLCAIVLTGLSAGLFYAWYVSVIPGTKRVADHTYLETMQSINRAILNPGFFIIFFGSLIMLLISGYYQYLENLHLPFYFICTSIAFYMIGTLGITMFGNVPLNESLAPVNLSELSAEKLKSIRAAYEGRWNLFHAIRTLFSVLSFITLLIAAFINGSIASKI</sequence>
<dbReference type="InterPro" id="IPR013901">
    <property type="entry name" value="Anthrone_oxy"/>
</dbReference>
<dbReference type="EMBL" id="JAUJEA010000013">
    <property type="protein sequence ID" value="MDN5204877.1"/>
    <property type="molecule type" value="Genomic_DNA"/>
</dbReference>
<gene>
    <name evidence="2" type="ORF">QQ008_26030</name>
</gene>
<feature type="transmembrane region" description="Helical" evidence="1">
    <location>
        <begin position="7"/>
        <end position="28"/>
    </location>
</feature>
<proteinExistence type="predicted"/>
<feature type="transmembrane region" description="Helical" evidence="1">
    <location>
        <begin position="84"/>
        <end position="106"/>
    </location>
</feature>
<evidence type="ECO:0000313" key="3">
    <source>
        <dbReference type="Proteomes" id="UP001172082"/>
    </source>
</evidence>
<keyword evidence="3" id="KW-1185">Reference proteome</keyword>
<protein>
    <submittedName>
        <fullName evidence="2">DUF1772 domain-containing protein</fullName>
    </submittedName>
</protein>
<dbReference type="Pfam" id="PF08592">
    <property type="entry name" value="Anthrone_oxy"/>
    <property type="match status" value="1"/>
</dbReference>
<dbReference type="RefSeq" id="WP_346754900.1">
    <property type="nucleotide sequence ID" value="NZ_JAUJEA010000013.1"/>
</dbReference>
<comment type="caution">
    <text evidence="2">The sequence shown here is derived from an EMBL/GenBank/DDBJ whole genome shotgun (WGS) entry which is preliminary data.</text>
</comment>
<name>A0ABT8KVR9_9BACT</name>
<feature type="transmembrane region" description="Helical" evidence="1">
    <location>
        <begin position="144"/>
        <end position="163"/>
    </location>
</feature>
<evidence type="ECO:0000256" key="1">
    <source>
        <dbReference type="SAM" id="Phobius"/>
    </source>
</evidence>
<feature type="transmembrane region" description="Helical" evidence="1">
    <location>
        <begin position="53"/>
        <end position="72"/>
    </location>
</feature>
<keyword evidence="1" id="KW-0812">Transmembrane</keyword>
<evidence type="ECO:0000313" key="2">
    <source>
        <dbReference type="EMBL" id="MDN5204877.1"/>
    </source>
</evidence>
<dbReference type="Proteomes" id="UP001172082">
    <property type="component" value="Unassembled WGS sequence"/>
</dbReference>
<organism evidence="2 3">
    <name type="scientific">Splendidivirga corallicola</name>
    <dbReference type="NCBI Taxonomy" id="3051826"/>
    <lineage>
        <taxon>Bacteria</taxon>
        <taxon>Pseudomonadati</taxon>
        <taxon>Bacteroidota</taxon>
        <taxon>Cytophagia</taxon>
        <taxon>Cytophagales</taxon>
        <taxon>Splendidivirgaceae</taxon>
        <taxon>Splendidivirga</taxon>
    </lineage>
</organism>
<keyword evidence="1" id="KW-0472">Membrane</keyword>